<evidence type="ECO:0000256" key="1">
    <source>
        <dbReference type="SAM" id="MobiDB-lite"/>
    </source>
</evidence>
<dbReference type="EMBL" id="MU825440">
    <property type="protein sequence ID" value="KAJ7389139.1"/>
    <property type="molecule type" value="Genomic_DNA"/>
</dbReference>
<dbReference type="OrthoDB" id="242766at2759"/>
<feature type="compositionally biased region" description="Polar residues" evidence="1">
    <location>
        <begin position="48"/>
        <end position="68"/>
    </location>
</feature>
<dbReference type="Proteomes" id="UP001163046">
    <property type="component" value="Unassembled WGS sequence"/>
</dbReference>
<accession>A0A9X0A008</accession>
<protein>
    <submittedName>
        <fullName evidence="2">Required for meiotic nuclear division protein 1</fullName>
    </submittedName>
</protein>
<feature type="region of interest" description="Disordered" evidence="1">
    <location>
        <begin position="41"/>
        <end position="76"/>
    </location>
</feature>
<evidence type="ECO:0000313" key="2">
    <source>
        <dbReference type="EMBL" id="KAJ7389139.1"/>
    </source>
</evidence>
<evidence type="ECO:0000313" key="3">
    <source>
        <dbReference type="Proteomes" id="UP001163046"/>
    </source>
</evidence>
<dbReference type="AlphaFoldDB" id="A0A9X0A008"/>
<comment type="caution">
    <text evidence="2">The sequence shown here is derived from an EMBL/GenBank/DDBJ whole genome shotgun (WGS) entry which is preliminary data.</text>
</comment>
<keyword evidence="3" id="KW-1185">Reference proteome</keyword>
<reference evidence="2" key="1">
    <citation type="submission" date="2023-01" db="EMBL/GenBank/DDBJ databases">
        <title>Genome assembly of the deep-sea coral Lophelia pertusa.</title>
        <authorList>
            <person name="Herrera S."/>
            <person name="Cordes E."/>
        </authorList>
    </citation>
    <scope>NUCLEOTIDE SEQUENCE</scope>
    <source>
        <strain evidence="2">USNM1676648</strain>
        <tissue evidence="2">Polyp</tissue>
    </source>
</reference>
<gene>
    <name evidence="2" type="primary">RMND1</name>
    <name evidence="2" type="ORF">OS493_033465</name>
</gene>
<sequence length="201" mass="23395">MFRKCIVFSCYSVKFPLQKPTNVFNNCNFKIYTIPLSYASSGGKPTPEMQTAVPQTSKARPRTKSPSQKMRAHREESHQQGWMHCQAYVTGERYNIHDICSYLKNTAKYKITFIPEEETNVLLVRIKDKNGDNNGEVFFFRWLGSLVLWNVSNSEAKYFKETAQLFQDGGHEKNTHRKLKMNSFFIHIPKIQPLLLMEGLF</sequence>
<name>A0A9X0A008_9CNID</name>
<organism evidence="2 3">
    <name type="scientific">Desmophyllum pertusum</name>
    <dbReference type="NCBI Taxonomy" id="174260"/>
    <lineage>
        <taxon>Eukaryota</taxon>
        <taxon>Metazoa</taxon>
        <taxon>Cnidaria</taxon>
        <taxon>Anthozoa</taxon>
        <taxon>Hexacorallia</taxon>
        <taxon>Scleractinia</taxon>
        <taxon>Caryophylliina</taxon>
        <taxon>Caryophylliidae</taxon>
        <taxon>Desmophyllum</taxon>
    </lineage>
</organism>
<proteinExistence type="predicted"/>